<dbReference type="Proteomes" id="UP001211689">
    <property type="component" value="Unassembled WGS sequence"/>
</dbReference>
<keyword evidence="1" id="KW-0812">Transmembrane</keyword>
<name>A0ABT4YAD3_METRE</name>
<evidence type="ECO:0008006" key="4">
    <source>
        <dbReference type="Google" id="ProtNLM"/>
    </source>
</evidence>
<evidence type="ECO:0000256" key="1">
    <source>
        <dbReference type="SAM" id="Phobius"/>
    </source>
</evidence>
<keyword evidence="3" id="KW-1185">Reference proteome</keyword>
<keyword evidence="1" id="KW-0472">Membrane</keyword>
<gene>
    <name evidence="2" type="ORF">NNO07_22410</name>
</gene>
<dbReference type="EMBL" id="JANEWF010000034">
    <property type="protein sequence ID" value="MDA8485832.1"/>
    <property type="molecule type" value="Genomic_DNA"/>
</dbReference>
<comment type="caution">
    <text evidence="2">The sequence shown here is derived from an EMBL/GenBank/DDBJ whole genome shotgun (WGS) entry which is preliminary data.</text>
</comment>
<dbReference type="RefSeq" id="WP_271471989.1">
    <property type="nucleotide sequence ID" value="NZ_JANEWF010000034.1"/>
</dbReference>
<protein>
    <recommendedName>
        <fullName evidence="4">DUF4175 domain-containing protein</fullName>
    </recommendedName>
</protein>
<evidence type="ECO:0000313" key="2">
    <source>
        <dbReference type="EMBL" id="MDA8485832.1"/>
    </source>
</evidence>
<sequence>MNWRQSTFVLPTIIGLLCTLGLFSALLGDGWWDALSWLGLGVPAALGTWPLLRRPRD</sequence>
<proteinExistence type="predicted"/>
<accession>A0ABT4YAD3</accession>
<keyword evidence="1" id="KW-1133">Transmembrane helix</keyword>
<reference evidence="2 3" key="1">
    <citation type="submission" date="2022-07" db="EMBL/GenBank/DDBJ databases">
        <title>Genome Analysis of Selected Gammaproteobacteria from Nigerian Food snails.</title>
        <authorList>
            <person name="Okafor A.C."/>
        </authorList>
    </citation>
    <scope>NUCLEOTIDE SEQUENCE [LARGE SCALE GENOMIC DNA]</scope>
    <source>
        <strain evidence="2 3">Awg 2</strain>
    </source>
</reference>
<organism evidence="2 3">
    <name type="scientific">Metapseudomonas resinovorans</name>
    <name type="common">Pseudomonas resinovorans</name>
    <dbReference type="NCBI Taxonomy" id="53412"/>
    <lineage>
        <taxon>Bacteria</taxon>
        <taxon>Pseudomonadati</taxon>
        <taxon>Pseudomonadota</taxon>
        <taxon>Gammaproteobacteria</taxon>
        <taxon>Pseudomonadales</taxon>
        <taxon>Pseudomonadaceae</taxon>
        <taxon>Metapseudomonas</taxon>
    </lineage>
</organism>
<feature type="transmembrane region" description="Helical" evidence="1">
    <location>
        <begin position="7"/>
        <end position="28"/>
    </location>
</feature>
<feature type="transmembrane region" description="Helical" evidence="1">
    <location>
        <begin position="34"/>
        <end position="52"/>
    </location>
</feature>
<evidence type="ECO:0000313" key="3">
    <source>
        <dbReference type="Proteomes" id="UP001211689"/>
    </source>
</evidence>